<dbReference type="PANTHER" id="PTHR16219:SF1">
    <property type="entry name" value="HAUS AUGMIN-LIKE COMPLEX SUBUNIT 4"/>
    <property type="match status" value="1"/>
</dbReference>
<dbReference type="GO" id="GO:0070652">
    <property type="term" value="C:HAUS complex"/>
    <property type="evidence" value="ECO:0007669"/>
    <property type="project" value="InterPro"/>
</dbReference>
<sequence length="296" mass="32888">MVKGGQNLPADVIQVIDQLERHCLAPDGSLVSKSAYYDLQLAREEMSRERLRYLEAMAIYCEAIAMVEEYQQAVSVANLGGIRDLQGLYPQLGLKNSPQVYETLEHRLVVAEAAQRLRLPLISNDGEIHEEEIEKWSIMSRSSLDSTSTSLTISSSSNSVNYANSAAAANNAGDLGEPGVGVPNRFLGITPAYLWQTQLQRVPLSMDMADYHLALSREIDVRLKSKCDKLADAFIDDIDSSSGSQSSSSRLPERVKLITEEIEREEAALREDLYSADRKFAEYYNVGPRADTRSAY</sequence>
<name>A0A061F5L4_THECC</name>
<protein>
    <submittedName>
        <fullName evidence="1">HAUS augmin-like complex subunit 4 isoform 2</fullName>
    </submittedName>
</protein>
<dbReference type="Pfam" id="PF14735">
    <property type="entry name" value="HAUS4"/>
    <property type="match status" value="1"/>
</dbReference>
<dbReference type="GO" id="GO:0051225">
    <property type="term" value="P:spindle assembly"/>
    <property type="evidence" value="ECO:0007669"/>
    <property type="project" value="InterPro"/>
</dbReference>
<dbReference type="EMBL" id="CM001885">
    <property type="protein sequence ID" value="EOY12341.1"/>
    <property type="molecule type" value="Genomic_DNA"/>
</dbReference>
<proteinExistence type="predicted"/>
<dbReference type="AlphaFoldDB" id="A0A061F5L4"/>
<accession>A0A061F5L4</accession>
<dbReference type="HOGENOM" id="CLU_036252_1_0_1"/>
<organism evidence="1 2">
    <name type="scientific">Theobroma cacao</name>
    <name type="common">Cacao</name>
    <name type="synonym">Cocoa</name>
    <dbReference type="NCBI Taxonomy" id="3641"/>
    <lineage>
        <taxon>Eukaryota</taxon>
        <taxon>Viridiplantae</taxon>
        <taxon>Streptophyta</taxon>
        <taxon>Embryophyta</taxon>
        <taxon>Tracheophyta</taxon>
        <taxon>Spermatophyta</taxon>
        <taxon>Magnoliopsida</taxon>
        <taxon>eudicotyledons</taxon>
        <taxon>Gunneridae</taxon>
        <taxon>Pentapetalae</taxon>
        <taxon>rosids</taxon>
        <taxon>malvids</taxon>
        <taxon>Malvales</taxon>
        <taxon>Malvaceae</taxon>
        <taxon>Byttnerioideae</taxon>
        <taxon>Theobroma</taxon>
    </lineage>
</organism>
<dbReference type="Proteomes" id="UP000026915">
    <property type="component" value="Chromosome 7"/>
</dbReference>
<dbReference type="PANTHER" id="PTHR16219">
    <property type="entry name" value="AUGMIN SUBUNIT 4 FAMILY MEMBER"/>
    <property type="match status" value="1"/>
</dbReference>
<reference evidence="1 2" key="1">
    <citation type="journal article" date="2013" name="Genome Biol.">
        <title>The genome sequence of the most widely cultivated cacao type and its use to identify candidate genes regulating pod color.</title>
        <authorList>
            <person name="Motamayor J.C."/>
            <person name="Mockaitis K."/>
            <person name="Schmutz J."/>
            <person name="Haiminen N."/>
            <person name="Iii D.L."/>
            <person name="Cornejo O."/>
            <person name="Findley S.D."/>
            <person name="Zheng P."/>
            <person name="Utro F."/>
            <person name="Royaert S."/>
            <person name="Saski C."/>
            <person name="Jenkins J."/>
            <person name="Podicheti R."/>
            <person name="Zhao M."/>
            <person name="Scheffler B.E."/>
            <person name="Stack J.C."/>
            <person name="Feltus F.A."/>
            <person name="Mustiga G.M."/>
            <person name="Amores F."/>
            <person name="Phillips W."/>
            <person name="Marelli J.P."/>
            <person name="May G.D."/>
            <person name="Shapiro H."/>
            <person name="Ma J."/>
            <person name="Bustamante C.D."/>
            <person name="Schnell R.J."/>
            <person name="Main D."/>
            <person name="Gilbert D."/>
            <person name="Parida L."/>
            <person name="Kuhn D.N."/>
        </authorList>
    </citation>
    <scope>NUCLEOTIDE SEQUENCE [LARGE SCALE GENOMIC DNA]</scope>
    <source>
        <strain evidence="2">cv. Matina 1-6</strain>
    </source>
</reference>
<dbReference type="InterPro" id="IPR029327">
    <property type="entry name" value="HAUS4"/>
</dbReference>
<evidence type="ECO:0000313" key="1">
    <source>
        <dbReference type="EMBL" id="EOY12341.1"/>
    </source>
</evidence>
<evidence type="ECO:0000313" key="2">
    <source>
        <dbReference type="Proteomes" id="UP000026915"/>
    </source>
</evidence>
<dbReference type="Gramene" id="EOY12341">
    <property type="protein sequence ID" value="EOY12341"/>
    <property type="gene ID" value="TCM_030873"/>
</dbReference>
<keyword evidence="2" id="KW-1185">Reference proteome</keyword>
<gene>
    <name evidence="1" type="ORF">TCM_030873</name>
</gene>